<dbReference type="Pfam" id="PF00155">
    <property type="entry name" value="Aminotran_1_2"/>
    <property type="match status" value="1"/>
</dbReference>
<dbReference type="InterPro" id="IPR019942">
    <property type="entry name" value="DapL/ALD1"/>
</dbReference>
<dbReference type="GO" id="GO:0030170">
    <property type="term" value="F:pyridoxal phosphate binding"/>
    <property type="evidence" value="ECO:0007669"/>
    <property type="project" value="InterPro"/>
</dbReference>
<dbReference type="GO" id="GO:0008483">
    <property type="term" value="F:transaminase activity"/>
    <property type="evidence" value="ECO:0007669"/>
    <property type="project" value="UniProtKB-KW"/>
</dbReference>
<comment type="caution">
    <text evidence="7">The sequence shown here is derived from an EMBL/GenBank/DDBJ whole genome shotgun (WGS) entry which is preliminary data.</text>
</comment>
<dbReference type="FunFam" id="3.40.640.10:FF:000099">
    <property type="entry name" value="LL-diaminopimelate aminotransferase, chloroplastic"/>
    <property type="match status" value="1"/>
</dbReference>
<evidence type="ECO:0000256" key="1">
    <source>
        <dbReference type="ARBA" id="ARBA00001933"/>
    </source>
</evidence>
<organism evidence="7 8">
    <name type="scientific">Cocos nucifera</name>
    <name type="common">Coconut palm</name>
    <dbReference type="NCBI Taxonomy" id="13894"/>
    <lineage>
        <taxon>Eukaryota</taxon>
        <taxon>Viridiplantae</taxon>
        <taxon>Streptophyta</taxon>
        <taxon>Embryophyta</taxon>
        <taxon>Tracheophyta</taxon>
        <taxon>Spermatophyta</taxon>
        <taxon>Magnoliopsida</taxon>
        <taxon>Liliopsida</taxon>
        <taxon>Arecaceae</taxon>
        <taxon>Arecoideae</taxon>
        <taxon>Cocoseae</taxon>
        <taxon>Attaleinae</taxon>
        <taxon>Cocos</taxon>
    </lineage>
</organism>
<dbReference type="InterPro" id="IPR015424">
    <property type="entry name" value="PyrdxlP-dep_Trfase"/>
</dbReference>
<feature type="domain" description="Aminotransferase class I/classII large" evidence="6">
    <location>
        <begin position="11"/>
        <end position="331"/>
    </location>
</feature>
<dbReference type="OrthoDB" id="7042322at2759"/>
<reference evidence="7" key="1">
    <citation type="journal article" date="2017" name="Gigascience">
        <title>The genome draft of coconut (Cocos nucifera).</title>
        <authorList>
            <person name="Xiao Y."/>
            <person name="Xu P."/>
            <person name="Fan H."/>
            <person name="Baudouin L."/>
            <person name="Xia W."/>
            <person name="Bocs S."/>
            <person name="Xu J."/>
            <person name="Li Q."/>
            <person name="Guo A."/>
            <person name="Zhou L."/>
            <person name="Li J."/>
            <person name="Wu Y."/>
            <person name="Ma Z."/>
            <person name="Armero A."/>
            <person name="Issali A.E."/>
            <person name="Liu N."/>
            <person name="Peng M."/>
            <person name="Yang Y."/>
        </authorList>
    </citation>
    <scope>NUCLEOTIDE SEQUENCE</scope>
    <source>
        <tissue evidence="7">Spear leaf of Hainan Tall coconut</tissue>
    </source>
</reference>
<keyword evidence="3" id="KW-0808">Transferase</keyword>
<dbReference type="CDD" id="cd00609">
    <property type="entry name" value="AAT_like"/>
    <property type="match status" value="1"/>
</dbReference>
<dbReference type="InterPro" id="IPR015421">
    <property type="entry name" value="PyrdxlP-dep_Trfase_major"/>
</dbReference>
<comment type="similarity">
    <text evidence="5">Belongs to the class-I pyridoxal-phosphate-dependent aminotransferase family. LL-diaminopimelate aminotransferase subfamily.</text>
</comment>
<dbReference type="InterPro" id="IPR015422">
    <property type="entry name" value="PyrdxlP-dep_Trfase_small"/>
</dbReference>
<keyword evidence="4" id="KW-0663">Pyridoxal phosphate</keyword>
<dbReference type="AlphaFoldDB" id="A0A8K0N1F8"/>
<dbReference type="PANTHER" id="PTHR43144">
    <property type="entry name" value="AMINOTRANSFERASE"/>
    <property type="match status" value="1"/>
</dbReference>
<dbReference type="EMBL" id="CM017876">
    <property type="protein sequence ID" value="KAG1342164.1"/>
    <property type="molecule type" value="Genomic_DNA"/>
</dbReference>
<dbReference type="InterPro" id="IPR004839">
    <property type="entry name" value="Aminotransferase_I/II_large"/>
</dbReference>
<name>A0A8K0N1F8_COCNU</name>
<proteinExistence type="inferred from homology"/>
<dbReference type="NCBIfam" id="TIGR03542">
    <property type="entry name" value="DAPAT_plant"/>
    <property type="match status" value="1"/>
</dbReference>
<dbReference type="Proteomes" id="UP000797356">
    <property type="component" value="Chromosome 5"/>
</dbReference>
<dbReference type="FunFam" id="3.90.1150.10:FF:000085">
    <property type="entry name" value="LL-diaminopimelate aminotransferase, chloroplastic"/>
    <property type="match status" value="1"/>
</dbReference>
<evidence type="ECO:0000313" key="7">
    <source>
        <dbReference type="EMBL" id="KAG1342164.1"/>
    </source>
</evidence>
<evidence type="ECO:0000313" key="8">
    <source>
        <dbReference type="Proteomes" id="UP000797356"/>
    </source>
</evidence>
<protein>
    <submittedName>
        <fullName evidence="7">Aminotransferase ALD1</fullName>
    </submittedName>
</protein>
<keyword evidence="8" id="KW-1185">Reference proteome</keyword>
<evidence type="ECO:0000256" key="2">
    <source>
        <dbReference type="ARBA" id="ARBA00022576"/>
    </source>
</evidence>
<evidence type="ECO:0000259" key="6">
    <source>
        <dbReference type="Pfam" id="PF00155"/>
    </source>
</evidence>
<evidence type="ECO:0000256" key="4">
    <source>
        <dbReference type="ARBA" id="ARBA00022898"/>
    </source>
</evidence>
<sequence length="336" mass="36713">MVVSAGRWHGPNLRAAIASTFYGDLGIEETDIFVSDGAKCDISRLQLLFGSNVKMAVQDPSYPAYVDSSVIMGQTDLFQKDIEQYGNIEYMRCTPENGFFPDLSTVSKTDIIFFCSPNNPTGSVASRDQLMQLVQFAKDNGSIIVYDSAYAMYISDDCPQSIFEIPGAKEVAIETSSFSKYAGFTGVRLGWTVIPKELLFSDGFPVAKDFNRIVCTCFNGSSNIAQAGGLACLSSEGLKAMKDVIGFYKENSEIIIDTFASLGFNVYGGKNAPYVWVHFPGRSSWDVFAEILEKTHLVTTPGSGFGPGGEGFIRVSAFGHRGNVLEACKRLKQLYK</sequence>
<accession>A0A8K0N1F8</accession>
<dbReference type="Gene3D" id="3.90.1150.10">
    <property type="entry name" value="Aspartate Aminotransferase, domain 1"/>
    <property type="match status" value="1"/>
</dbReference>
<comment type="cofactor">
    <cofactor evidence="1">
        <name>pyridoxal 5'-phosphate</name>
        <dbReference type="ChEBI" id="CHEBI:597326"/>
    </cofactor>
</comment>
<reference evidence="7" key="2">
    <citation type="submission" date="2019-07" db="EMBL/GenBank/DDBJ databases">
        <authorList>
            <person name="Yang Y."/>
            <person name="Bocs S."/>
            <person name="Baudouin L."/>
        </authorList>
    </citation>
    <scope>NUCLEOTIDE SEQUENCE</scope>
    <source>
        <tissue evidence="7">Spear leaf of Hainan Tall coconut</tissue>
    </source>
</reference>
<gene>
    <name evidence="7" type="ORF">COCNU_05G003930</name>
</gene>
<dbReference type="Gene3D" id="3.40.640.10">
    <property type="entry name" value="Type I PLP-dependent aspartate aminotransferase-like (Major domain)"/>
    <property type="match status" value="1"/>
</dbReference>
<evidence type="ECO:0000256" key="3">
    <source>
        <dbReference type="ARBA" id="ARBA00022679"/>
    </source>
</evidence>
<dbReference type="SUPFAM" id="SSF53383">
    <property type="entry name" value="PLP-dependent transferases"/>
    <property type="match status" value="1"/>
</dbReference>
<dbReference type="GO" id="GO:0009862">
    <property type="term" value="P:systemic acquired resistance, salicylic acid mediated signaling pathway"/>
    <property type="evidence" value="ECO:0007669"/>
    <property type="project" value="UniProtKB-ARBA"/>
</dbReference>
<keyword evidence="2 7" id="KW-0032">Aminotransferase</keyword>
<evidence type="ECO:0000256" key="5">
    <source>
        <dbReference type="ARBA" id="ARBA00061511"/>
    </source>
</evidence>